<comment type="caution">
    <text evidence="3">The sequence shown here is derived from an EMBL/GenBank/DDBJ whole genome shotgun (WGS) entry which is preliminary data.</text>
</comment>
<sequence length="370" mass="42887">MVKKLLFLLFPILCWSQMTPLSEQAKVSILTCGRGDELYTTFGHTAIRVQDTINQLDIVYNYGMFDFSTPNFYAKFVKGDLQYFVAACSFPDFLMEYQMTEREVIEQTLALPQPKVQELFETLNASLYSEDRYYTYKFIDRNCTTMVYEKINAILGKPLLKKVDDTSISYRQLLYPYFDNHFYFKLGINIIFGAKTDAKAEKMFLPIELLHSLNQTQWQGKSLVAAQKTWVKGQPLPMVSSFFNSIWLVVVVLLLIALSRKSYVYNAYWIVSGLLGTFLCIVGLYSQHEEVLWNYNALLFNPLFLLLPFIKKGALRSKLIIAGLVSLLLYGAFMFNKPHLLLMLPFIGTHLFMLRFMIRNERNQLLSSVE</sequence>
<keyword evidence="1" id="KW-0812">Transmembrane</keyword>
<feature type="domain" description="Lnb N-terminal periplasmic" evidence="2">
    <location>
        <begin position="23"/>
        <end position="163"/>
    </location>
</feature>
<dbReference type="Pfam" id="PF13387">
    <property type="entry name" value="Lnb_N"/>
    <property type="match status" value="1"/>
</dbReference>
<dbReference type="OrthoDB" id="319167at2"/>
<feature type="transmembrane region" description="Helical" evidence="1">
    <location>
        <begin position="292"/>
        <end position="310"/>
    </location>
</feature>
<proteinExistence type="predicted"/>
<feature type="transmembrane region" description="Helical" evidence="1">
    <location>
        <begin position="265"/>
        <end position="286"/>
    </location>
</feature>
<evidence type="ECO:0000313" key="4">
    <source>
        <dbReference type="Proteomes" id="UP000289857"/>
    </source>
</evidence>
<organism evidence="3 4">
    <name type="scientific">Flavobacterium stagni</name>
    <dbReference type="NCBI Taxonomy" id="2506421"/>
    <lineage>
        <taxon>Bacteria</taxon>
        <taxon>Pseudomonadati</taxon>
        <taxon>Bacteroidota</taxon>
        <taxon>Flavobacteriia</taxon>
        <taxon>Flavobacteriales</taxon>
        <taxon>Flavobacteriaceae</taxon>
        <taxon>Flavobacterium</taxon>
    </lineage>
</organism>
<gene>
    <name evidence="3" type="ORF">EQG61_10190</name>
</gene>
<evidence type="ECO:0000259" key="2">
    <source>
        <dbReference type="Pfam" id="PF13387"/>
    </source>
</evidence>
<accession>A0A4Q1K6Z5</accession>
<keyword evidence="1" id="KW-0472">Membrane</keyword>
<dbReference type="Proteomes" id="UP000289857">
    <property type="component" value="Unassembled WGS sequence"/>
</dbReference>
<dbReference type="InterPro" id="IPR025178">
    <property type="entry name" value="Lnb_N"/>
</dbReference>
<evidence type="ECO:0000256" key="1">
    <source>
        <dbReference type="SAM" id="Phobius"/>
    </source>
</evidence>
<keyword evidence="4" id="KW-1185">Reference proteome</keyword>
<feature type="transmembrane region" description="Helical" evidence="1">
    <location>
        <begin position="341"/>
        <end position="358"/>
    </location>
</feature>
<reference evidence="4" key="1">
    <citation type="submission" date="2019-01" db="EMBL/GenBank/DDBJ databases">
        <title>Cytophagaceae bacterium strain CAR-16.</title>
        <authorList>
            <person name="Chen W.-M."/>
        </authorList>
    </citation>
    <scope>NUCLEOTIDE SEQUENCE [LARGE SCALE GENOMIC DNA]</scope>
    <source>
        <strain evidence="4">WWJ-16</strain>
    </source>
</reference>
<feature type="transmembrane region" description="Helical" evidence="1">
    <location>
        <begin position="238"/>
        <end position="258"/>
    </location>
</feature>
<evidence type="ECO:0000313" key="3">
    <source>
        <dbReference type="EMBL" id="RXR21844.1"/>
    </source>
</evidence>
<dbReference type="AlphaFoldDB" id="A0A4Q1K6Z5"/>
<dbReference type="EMBL" id="SBKN01000006">
    <property type="protein sequence ID" value="RXR21844.1"/>
    <property type="molecule type" value="Genomic_DNA"/>
</dbReference>
<name>A0A4Q1K6Z5_9FLAO</name>
<protein>
    <submittedName>
        <fullName evidence="3">DUF4105 domain-containing protein</fullName>
    </submittedName>
</protein>
<keyword evidence="1" id="KW-1133">Transmembrane helix</keyword>
<dbReference type="RefSeq" id="WP_129461818.1">
    <property type="nucleotide sequence ID" value="NZ_SBKN01000006.1"/>
</dbReference>
<feature type="transmembrane region" description="Helical" evidence="1">
    <location>
        <begin position="317"/>
        <end position="335"/>
    </location>
</feature>